<dbReference type="GO" id="GO:0016020">
    <property type="term" value="C:membrane"/>
    <property type="evidence" value="ECO:0007669"/>
    <property type="project" value="UniProtKB-UniRule"/>
</dbReference>
<dbReference type="Gene3D" id="2.60.40.2540">
    <property type="match status" value="1"/>
</dbReference>
<evidence type="ECO:0000256" key="1">
    <source>
        <dbReference type="PROSITE-ProRule" id="PRU00473"/>
    </source>
</evidence>
<dbReference type="InterPro" id="IPR041544">
    <property type="entry name" value="MotY_N"/>
</dbReference>
<dbReference type="PROSITE" id="PS51123">
    <property type="entry name" value="OMPA_2"/>
    <property type="match status" value="1"/>
</dbReference>
<dbReference type="CDD" id="cd07185">
    <property type="entry name" value="OmpA_C-like"/>
    <property type="match status" value="1"/>
</dbReference>
<feature type="signal peptide" evidence="2">
    <location>
        <begin position="1"/>
        <end position="22"/>
    </location>
</feature>
<dbReference type="PANTHER" id="PTHR30329">
    <property type="entry name" value="STATOR ELEMENT OF FLAGELLAR MOTOR COMPLEX"/>
    <property type="match status" value="1"/>
</dbReference>
<name>A0AAW7XEE8_9GAMM</name>
<organism evidence="4 5">
    <name type="scientific">Neptunomonas phycophila</name>
    <dbReference type="NCBI Taxonomy" id="1572645"/>
    <lineage>
        <taxon>Bacteria</taxon>
        <taxon>Pseudomonadati</taxon>
        <taxon>Pseudomonadota</taxon>
        <taxon>Gammaproteobacteria</taxon>
        <taxon>Oceanospirillales</taxon>
        <taxon>Oceanospirillaceae</taxon>
        <taxon>Neptunomonas</taxon>
    </lineage>
</organism>
<dbReference type="Gene3D" id="3.30.1330.60">
    <property type="entry name" value="OmpA-like domain"/>
    <property type="match status" value="1"/>
</dbReference>
<dbReference type="Pfam" id="PF00691">
    <property type="entry name" value="OmpA"/>
    <property type="match status" value="1"/>
</dbReference>
<feature type="chain" id="PRO_5043701022" evidence="2">
    <location>
        <begin position="23"/>
        <end position="292"/>
    </location>
</feature>
<dbReference type="PANTHER" id="PTHR30329:SF17">
    <property type="entry name" value="LIPOPROTEIN YFIB-RELATED"/>
    <property type="match status" value="1"/>
</dbReference>
<evidence type="ECO:0000313" key="5">
    <source>
        <dbReference type="Proteomes" id="UP001169862"/>
    </source>
</evidence>
<dbReference type="InterPro" id="IPR050330">
    <property type="entry name" value="Bact_OuterMem_StrucFunc"/>
</dbReference>
<keyword evidence="2" id="KW-0732">Signal</keyword>
<dbReference type="RefSeq" id="WP_303548675.1">
    <property type="nucleotide sequence ID" value="NZ_JAUOPG010000002.1"/>
</dbReference>
<accession>A0AAW7XEE8</accession>
<dbReference type="Proteomes" id="UP001169862">
    <property type="component" value="Unassembled WGS sequence"/>
</dbReference>
<evidence type="ECO:0000256" key="2">
    <source>
        <dbReference type="SAM" id="SignalP"/>
    </source>
</evidence>
<feature type="domain" description="OmpA-like" evidence="3">
    <location>
        <begin position="176"/>
        <end position="292"/>
    </location>
</feature>
<dbReference type="EMBL" id="JAUOPG010000002">
    <property type="protein sequence ID" value="MDO6452638.1"/>
    <property type="molecule type" value="Genomic_DNA"/>
</dbReference>
<evidence type="ECO:0000313" key="4">
    <source>
        <dbReference type="EMBL" id="MDO6452638.1"/>
    </source>
</evidence>
<evidence type="ECO:0000259" key="3">
    <source>
        <dbReference type="PROSITE" id="PS51123"/>
    </source>
</evidence>
<protein>
    <submittedName>
        <fullName evidence="4">OmpA family protein</fullName>
    </submittedName>
</protein>
<reference evidence="4" key="1">
    <citation type="submission" date="2023-07" db="EMBL/GenBank/DDBJ databases">
        <title>Genome content predicts the carbon catabolic preferences of heterotrophic bacteria.</title>
        <authorList>
            <person name="Gralka M."/>
        </authorList>
    </citation>
    <scope>NUCLEOTIDE SEQUENCE</scope>
    <source>
        <strain evidence="4">I2M16</strain>
    </source>
</reference>
<dbReference type="PRINTS" id="PR01023">
    <property type="entry name" value="NAFLGMOTY"/>
</dbReference>
<sequence length="292" mass="32770">MIQIIRLTLVSWAVLSAPFAMAVTFMASIDQSVWDVETSKFYCRLSQEVPTFGRGSFFHEAGEKAVFELSPTQKGSFSGDVRLVAEASPWQPGLAPKYIAQLSVPAASSPDQIKPLMVSDQYAGEMLVSLFQGMSPTFTMSNWLGSGERARVALSAANFQKSYSDYIACVDELLPVNYRQVARTAVLYPPAQWRLSDASKDRLDLIIEYVKTDPKVKELYVDGHSDNAGRRLLNRDLSKQRAEDITRYLVANGISEEMITTRYHGERYPAVPNNSKANRARNRRATIRLERE</sequence>
<proteinExistence type="predicted"/>
<dbReference type="SUPFAM" id="SSF103088">
    <property type="entry name" value="OmpA-like"/>
    <property type="match status" value="1"/>
</dbReference>
<gene>
    <name evidence="4" type="ORF">Q4490_03585</name>
</gene>
<dbReference type="AlphaFoldDB" id="A0AAW7XEE8"/>
<keyword evidence="1" id="KW-0472">Membrane</keyword>
<dbReference type="InterPro" id="IPR006665">
    <property type="entry name" value="OmpA-like"/>
</dbReference>
<dbReference type="Pfam" id="PF18393">
    <property type="entry name" value="MotY_N"/>
    <property type="match status" value="1"/>
</dbReference>
<dbReference type="InterPro" id="IPR036737">
    <property type="entry name" value="OmpA-like_sf"/>
</dbReference>
<comment type="caution">
    <text evidence="4">The sequence shown here is derived from an EMBL/GenBank/DDBJ whole genome shotgun (WGS) entry which is preliminary data.</text>
</comment>